<accession>A0A0K1PP44</accession>
<proteinExistence type="predicted"/>
<dbReference type="AlphaFoldDB" id="A0A0K1PP44"/>
<gene>
    <name evidence="1" type="ORF">AKJ09_01941</name>
</gene>
<name>A0A0K1PP44_9BACT</name>
<reference evidence="1 2" key="1">
    <citation type="submission" date="2015-08" db="EMBL/GenBank/DDBJ databases">
        <authorList>
            <person name="Babu N.S."/>
            <person name="Beckwith C.J."/>
            <person name="Beseler K.G."/>
            <person name="Brison A."/>
            <person name="Carone J.V."/>
            <person name="Caskin T.P."/>
            <person name="Diamond M."/>
            <person name="Durham M.E."/>
            <person name="Foxe J.M."/>
            <person name="Go M."/>
            <person name="Henderson B.A."/>
            <person name="Jones I.B."/>
            <person name="McGettigan J.A."/>
            <person name="Micheletti S.J."/>
            <person name="Nasrallah M.E."/>
            <person name="Ortiz D."/>
            <person name="Piller C.R."/>
            <person name="Privatt S.R."/>
            <person name="Schneider S.L."/>
            <person name="Sharp S."/>
            <person name="Smith T.C."/>
            <person name="Stanton J.D."/>
            <person name="Ullery H.E."/>
            <person name="Wilson R.J."/>
            <person name="Serrano M.G."/>
            <person name="Buck G."/>
            <person name="Lee V."/>
            <person name="Wang Y."/>
            <person name="Carvalho R."/>
            <person name="Voegtly L."/>
            <person name="Shi R."/>
            <person name="Duckworth R."/>
            <person name="Johnson A."/>
            <person name="Loviza R."/>
            <person name="Walstead R."/>
            <person name="Shah Z."/>
            <person name="Kiflezghi M."/>
            <person name="Wade K."/>
            <person name="Ball S.L."/>
            <person name="Bradley K.W."/>
            <person name="Asai D.J."/>
            <person name="Bowman C.A."/>
            <person name="Russell D.A."/>
            <person name="Pope W.H."/>
            <person name="Jacobs-Sera D."/>
            <person name="Hendrix R.W."/>
            <person name="Hatfull G.F."/>
        </authorList>
    </citation>
    <scope>NUCLEOTIDE SEQUENCE [LARGE SCALE GENOMIC DNA]</scope>
    <source>
        <strain evidence="1 2">DSM 27648</strain>
    </source>
</reference>
<dbReference type="KEGG" id="llu:AKJ09_01941"/>
<protein>
    <submittedName>
        <fullName evidence="1">Uncharacterized protein</fullName>
    </submittedName>
</protein>
<evidence type="ECO:0000313" key="2">
    <source>
        <dbReference type="Proteomes" id="UP000064967"/>
    </source>
</evidence>
<dbReference type="EMBL" id="CP012333">
    <property type="protein sequence ID" value="AKU95277.1"/>
    <property type="molecule type" value="Genomic_DNA"/>
</dbReference>
<evidence type="ECO:0000313" key="1">
    <source>
        <dbReference type="EMBL" id="AKU95277.1"/>
    </source>
</evidence>
<dbReference type="Proteomes" id="UP000064967">
    <property type="component" value="Chromosome"/>
</dbReference>
<keyword evidence="2" id="KW-1185">Reference proteome</keyword>
<organism evidence="1 2">
    <name type="scientific">Labilithrix luteola</name>
    <dbReference type="NCBI Taxonomy" id="1391654"/>
    <lineage>
        <taxon>Bacteria</taxon>
        <taxon>Pseudomonadati</taxon>
        <taxon>Myxococcota</taxon>
        <taxon>Polyangia</taxon>
        <taxon>Polyangiales</taxon>
        <taxon>Labilitrichaceae</taxon>
        <taxon>Labilithrix</taxon>
    </lineage>
</organism>
<sequence>MLPQFDSNNAIYTMPAVCRSSSGGTASHEWGKKIEHGNFAAWICVGCGLTDWFAVGVNDMLSQLARNRDSGVTYVDGEPQGYR</sequence>